<evidence type="ECO:0000313" key="1">
    <source>
        <dbReference type="EMBL" id="CAH1430680.1"/>
    </source>
</evidence>
<comment type="caution">
    <text evidence="1">The sequence shown here is derived from an EMBL/GenBank/DDBJ whole genome shotgun (WGS) entry which is preliminary data.</text>
</comment>
<dbReference type="EMBL" id="CAKMRJ010003334">
    <property type="protein sequence ID" value="CAH1430680.1"/>
    <property type="molecule type" value="Genomic_DNA"/>
</dbReference>
<organism evidence="1 2">
    <name type="scientific">Lactuca virosa</name>
    <dbReference type="NCBI Taxonomy" id="75947"/>
    <lineage>
        <taxon>Eukaryota</taxon>
        <taxon>Viridiplantae</taxon>
        <taxon>Streptophyta</taxon>
        <taxon>Embryophyta</taxon>
        <taxon>Tracheophyta</taxon>
        <taxon>Spermatophyta</taxon>
        <taxon>Magnoliopsida</taxon>
        <taxon>eudicotyledons</taxon>
        <taxon>Gunneridae</taxon>
        <taxon>Pentapetalae</taxon>
        <taxon>asterids</taxon>
        <taxon>campanulids</taxon>
        <taxon>Asterales</taxon>
        <taxon>Asteraceae</taxon>
        <taxon>Cichorioideae</taxon>
        <taxon>Cichorieae</taxon>
        <taxon>Lactucinae</taxon>
        <taxon>Lactuca</taxon>
    </lineage>
</organism>
<dbReference type="Proteomes" id="UP001157418">
    <property type="component" value="Unassembled WGS sequence"/>
</dbReference>
<reference evidence="1 2" key="1">
    <citation type="submission" date="2022-01" db="EMBL/GenBank/DDBJ databases">
        <authorList>
            <person name="Xiong W."/>
            <person name="Schranz E."/>
        </authorList>
    </citation>
    <scope>NUCLEOTIDE SEQUENCE [LARGE SCALE GENOMIC DNA]</scope>
</reference>
<sequence length="189" mass="22401">MLQDNMQSVELKSEDVDFLKGIFKWFDSNKMEELDLTVLWAMAEDSPGMSCKIWKKLWSILKRSSIVRAKLRMERKQISPRKREKGDRGCLHLALNKSENKDMIIQLHWHLGEPLNVFLLSNLRGPVYYARWTGLLKYILFVLSVKKGIYSRMLRKVDWYRIFNCSLYKSTHFASRTRTSEEEVFGMGR</sequence>
<dbReference type="AlphaFoldDB" id="A0AAU9N8G3"/>
<proteinExistence type="predicted"/>
<name>A0AAU9N8G3_9ASTR</name>
<protein>
    <submittedName>
        <fullName evidence="1">Uncharacterized protein</fullName>
    </submittedName>
</protein>
<accession>A0AAU9N8G3</accession>
<evidence type="ECO:0000313" key="2">
    <source>
        <dbReference type="Proteomes" id="UP001157418"/>
    </source>
</evidence>
<keyword evidence="2" id="KW-1185">Reference proteome</keyword>
<gene>
    <name evidence="1" type="ORF">LVIROSA_LOCUS17437</name>
</gene>